<feature type="transmembrane region" description="Helical" evidence="10">
    <location>
        <begin position="260"/>
        <end position="288"/>
    </location>
</feature>
<dbReference type="GO" id="GO:0016463">
    <property type="term" value="F:P-type zinc transporter activity"/>
    <property type="evidence" value="ECO:0007669"/>
    <property type="project" value="UniProtKB-EC"/>
</dbReference>
<dbReference type="SFLD" id="SFLDS00003">
    <property type="entry name" value="Haloacid_Dehalogenase"/>
    <property type="match status" value="1"/>
</dbReference>
<evidence type="ECO:0000256" key="8">
    <source>
        <dbReference type="ARBA" id="ARBA00039097"/>
    </source>
</evidence>
<dbReference type="Pfam" id="PF00702">
    <property type="entry name" value="Hydrolase"/>
    <property type="match status" value="1"/>
</dbReference>
<feature type="domain" description="P-type ATPase A" evidence="11">
    <location>
        <begin position="120"/>
        <end position="218"/>
    </location>
</feature>
<keyword evidence="5" id="KW-1278">Translocase</keyword>
<protein>
    <recommendedName>
        <fullName evidence="8">P-type Zn(2+) transporter</fullName>
        <ecNumber evidence="8">7.2.2.12</ecNumber>
    </recommendedName>
</protein>
<dbReference type="Gene3D" id="3.40.1110.10">
    <property type="entry name" value="Calcium-transporting ATPase, cytoplasmic domain N"/>
    <property type="match status" value="1"/>
</dbReference>
<dbReference type="SUPFAM" id="SSF81665">
    <property type="entry name" value="Calcium ATPase, transmembrane domain M"/>
    <property type="match status" value="1"/>
</dbReference>
<dbReference type="InterPro" id="IPR018303">
    <property type="entry name" value="ATPase_P-typ_P_site"/>
</dbReference>
<comment type="catalytic activity">
    <reaction evidence="9">
        <text>Zn(2+)(in) + ATP + H2O = Zn(2+)(out) + ADP + phosphate + H(+)</text>
        <dbReference type="Rhea" id="RHEA:20621"/>
        <dbReference type="ChEBI" id="CHEBI:15377"/>
        <dbReference type="ChEBI" id="CHEBI:15378"/>
        <dbReference type="ChEBI" id="CHEBI:29105"/>
        <dbReference type="ChEBI" id="CHEBI:30616"/>
        <dbReference type="ChEBI" id="CHEBI:43474"/>
        <dbReference type="ChEBI" id="CHEBI:456216"/>
        <dbReference type="EC" id="7.2.2.12"/>
    </reaction>
</comment>
<dbReference type="NCBIfam" id="TIGR01525">
    <property type="entry name" value="ATPase-IB_hvy"/>
    <property type="match status" value="1"/>
</dbReference>
<dbReference type="EMBL" id="CP036433">
    <property type="protein sequence ID" value="QDU92600.1"/>
    <property type="molecule type" value="Genomic_DNA"/>
</dbReference>
<comment type="similarity">
    <text evidence="2 10">Belongs to the cation transport ATPase (P-type) (TC 3.A.3) family. Type IB subfamily.</text>
</comment>
<evidence type="ECO:0000256" key="1">
    <source>
        <dbReference type="ARBA" id="ARBA00004370"/>
    </source>
</evidence>
<dbReference type="KEGG" id="lcre:Pla8534_03480"/>
<dbReference type="Proteomes" id="UP000317648">
    <property type="component" value="Chromosome"/>
</dbReference>
<keyword evidence="10" id="KW-0547">Nucleotide-binding</keyword>
<dbReference type="GO" id="GO:0016887">
    <property type="term" value="F:ATP hydrolysis activity"/>
    <property type="evidence" value="ECO:0007669"/>
    <property type="project" value="InterPro"/>
</dbReference>
<keyword evidence="10" id="KW-1003">Cell membrane</keyword>
<proteinExistence type="inferred from homology"/>
<reference evidence="12 13" key="1">
    <citation type="submission" date="2019-02" db="EMBL/GenBank/DDBJ databases">
        <title>Deep-cultivation of Planctomycetes and their phenomic and genomic characterization uncovers novel biology.</title>
        <authorList>
            <person name="Wiegand S."/>
            <person name="Jogler M."/>
            <person name="Boedeker C."/>
            <person name="Pinto D."/>
            <person name="Vollmers J."/>
            <person name="Rivas-Marin E."/>
            <person name="Kohn T."/>
            <person name="Peeters S.H."/>
            <person name="Heuer A."/>
            <person name="Rast P."/>
            <person name="Oberbeckmann S."/>
            <person name="Bunk B."/>
            <person name="Jeske O."/>
            <person name="Meyerdierks A."/>
            <person name="Storesund J.E."/>
            <person name="Kallscheuer N."/>
            <person name="Luecker S."/>
            <person name="Lage O.M."/>
            <person name="Pohl T."/>
            <person name="Merkel B.J."/>
            <person name="Hornburger P."/>
            <person name="Mueller R.-W."/>
            <person name="Bruemmer F."/>
            <person name="Labrenz M."/>
            <person name="Spormann A.M."/>
            <person name="Op den Camp H."/>
            <person name="Overmann J."/>
            <person name="Amann R."/>
            <person name="Jetten M.S.M."/>
            <person name="Mascher T."/>
            <person name="Medema M.H."/>
            <person name="Devos D.P."/>
            <person name="Kaster A.-K."/>
            <person name="Ovreas L."/>
            <person name="Rohde M."/>
            <person name="Galperin M.Y."/>
            <person name="Jogler C."/>
        </authorList>
    </citation>
    <scope>NUCLEOTIDE SEQUENCE [LARGE SCALE GENOMIC DNA]</scope>
    <source>
        <strain evidence="12 13">Pla85_3_4</strain>
    </source>
</reference>
<keyword evidence="3 10" id="KW-0812">Transmembrane</keyword>
<feature type="transmembrane region" description="Helical" evidence="10">
    <location>
        <begin position="235"/>
        <end position="254"/>
    </location>
</feature>
<evidence type="ECO:0000256" key="10">
    <source>
        <dbReference type="RuleBase" id="RU362081"/>
    </source>
</evidence>
<feature type="transmembrane region" description="Helical" evidence="10">
    <location>
        <begin position="12"/>
        <end position="31"/>
    </location>
</feature>
<evidence type="ECO:0000256" key="7">
    <source>
        <dbReference type="ARBA" id="ARBA00023136"/>
    </source>
</evidence>
<dbReference type="InterPro" id="IPR001757">
    <property type="entry name" value="P_typ_ATPase"/>
</dbReference>
<keyword evidence="13" id="KW-1185">Reference proteome</keyword>
<accession>A0A518DL96</accession>
<dbReference type="InterPro" id="IPR008250">
    <property type="entry name" value="ATPase_P-typ_transduc_dom_A_sf"/>
</dbReference>
<gene>
    <name evidence="12" type="primary">ziaA</name>
    <name evidence="12" type="ORF">Pla8534_03480</name>
</gene>
<dbReference type="AlphaFoldDB" id="A0A518DL96"/>
<dbReference type="GO" id="GO:0046872">
    <property type="term" value="F:metal ion binding"/>
    <property type="evidence" value="ECO:0007669"/>
    <property type="project" value="UniProtKB-KW"/>
</dbReference>
<dbReference type="InterPro" id="IPR051014">
    <property type="entry name" value="Cation_Transport_ATPase_IB"/>
</dbReference>
<comment type="subcellular location">
    <subcellularLocation>
        <location evidence="10">Cell membrane</location>
    </subcellularLocation>
    <subcellularLocation>
        <location evidence="1">Membrane</location>
    </subcellularLocation>
</comment>
<dbReference type="NCBIfam" id="TIGR01494">
    <property type="entry name" value="ATPase_P-type"/>
    <property type="match status" value="1"/>
</dbReference>
<dbReference type="InterPro" id="IPR023299">
    <property type="entry name" value="ATPase_P-typ_cyto_dom_N"/>
</dbReference>
<dbReference type="RefSeq" id="WP_231756504.1">
    <property type="nucleotide sequence ID" value="NZ_CP036433.1"/>
</dbReference>
<dbReference type="PANTHER" id="PTHR48085">
    <property type="entry name" value="CADMIUM/ZINC-TRANSPORTING ATPASE HMA2-RELATED"/>
    <property type="match status" value="1"/>
</dbReference>
<dbReference type="GO" id="GO:0005886">
    <property type="term" value="C:plasma membrane"/>
    <property type="evidence" value="ECO:0007669"/>
    <property type="project" value="UniProtKB-SubCell"/>
</dbReference>
<dbReference type="PANTHER" id="PTHR48085:SF5">
    <property type="entry name" value="CADMIUM_ZINC-TRANSPORTING ATPASE HMA4-RELATED"/>
    <property type="match status" value="1"/>
</dbReference>
<keyword evidence="7 10" id="KW-0472">Membrane</keyword>
<evidence type="ECO:0000256" key="2">
    <source>
        <dbReference type="ARBA" id="ARBA00006024"/>
    </source>
</evidence>
<evidence type="ECO:0000256" key="5">
    <source>
        <dbReference type="ARBA" id="ARBA00022967"/>
    </source>
</evidence>
<dbReference type="SFLD" id="SFLDG00002">
    <property type="entry name" value="C1.7:_P-type_atpase_like"/>
    <property type="match status" value="1"/>
</dbReference>
<dbReference type="NCBIfam" id="TIGR01512">
    <property type="entry name" value="ATPase-IB2_Cd"/>
    <property type="match status" value="1"/>
</dbReference>
<evidence type="ECO:0000256" key="6">
    <source>
        <dbReference type="ARBA" id="ARBA00022989"/>
    </source>
</evidence>
<evidence type="ECO:0000256" key="9">
    <source>
        <dbReference type="ARBA" id="ARBA00047308"/>
    </source>
</evidence>
<evidence type="ECO:0000259" key="11">
    <source>
        <dbReference type="Pfam" id="PF00122"/>
    </source>
</evidence>
<dbReference type="Gene3D" id="3.40.50.1000">
    <property type="entry name" value="HAD superfamily/HAD-like"/>
    <property type="match status" value="1"/>
</dbReference>
<dbReference type="InterPro" id="IPR044492">
    <property type="entry name" value="P_typ_ATPase_HD_dom"/>
</dbReference>
<dbReference type="PROSITE" id="PS00154">
    <property type="entry name" value="ATPASE_E1_E2"/>
    <property type="match status" value="1"/>
</dbReference>
<dbReference type="SFLD" id="SFLDF00027">
    <property type="entry name" value="p-type_atpase"/>
    <property type="match status" value="1"/>
</dbReference>
<dbReference type="Gene3D" id="2.70.150.10">
    <property type="entry name" value="Calcium-transporting ATPase, cytoplasmic transduction domain A"/>
    <property type="match status" value="1"/>
</dbReference>
<dbReference type="PRINTS" id="PR00119">
    <property type="entry name" value="CATATPASE"/>
</dbReference>
<dbReference type="SUPFAM" id="SSF81653">
    <property type="entry name" value="Calcium ATPase, transduction domain A"/>
    <property type="match status" value="1"/>
</dbReference>
<name>A0A518DL96_9BACT</name>
<dbReference type="SUPFAM" id="SSF56784">
    <property type="entry name" value="HAD-like"/>
    <property type="match status" value="1"/>
</dbReference>
<dbReference type="InterPro" id="IPR027256">
    <property type="entry name" value="P-typ_ATPase_IB"/>
</dbReference>
<keyword evidence="6 10" id="KW-1133">Transmembrane helix</keyword>
<dbReference type="Pfam" id="PF00122">
    <property type="entry name" value="E1-E2_ATPase"/>
    <property type="match status" value="1"/>
</dbReference>
<keyword evidence="10" id="KW-0067">ATP-binding</keyword>
<feature type="transmembrane region" description="Helical" evidence="10">
    <location>
        <begin position="37"/>
        <end position="58"/>
    </location>
</feature>
<dbReference type="InterPro" id="IPR023298">
    <property type="entry name" value="ATPase_P-typ_TM_dom_sf"/>
</dbReference>
<evidence type="ECO:0000313" key="12">
    <source>
        <dbReference type="EMBL" id="QDU92600.1"/>
    </source>
</evidence>
<evidence type="ECO:0000313" key="13">
    <source>
        <dbReference type="Proteomes" id="UP000317648"/>
    </source>
</evidence>
<dbReference type="InterPro" id="IPR023214">
    <property type="entry name" value="HAD_sf"/>
</dbReference>
<feature type="transmembrane region" description="Helical" evidence="10">
    <location>
        <begin position="558"/>
        <end position="582"/>
    </location>
</feature>
<organism evidence="12 13">
    <name type="scientific">Lignipirellula cremea</name>
    <dbReference type="NCBI Taxonomy" id="2528010"/>
    <lineage>
        <taxon>Bacteria</taxon>
        <taxon>Pseudomonadati</taxon>
        <taxon>Planctomycetota</taxon>
        <taxon>Planctomycetia</taxon>
        <taxon>Pirellulales</taxon>
        <taxon>Pirellulaceae</taxon>
        <taxon>Lignipirellula</taxon>
    </lineage>
</organism>
<dbReference type="InterPro" id="IPR059000">
    <property type="entry name" value="ATPase_P-type_domA"/>
</dbReference>
<dbReference type="InterPro" id="IPR036412">
    <property type="entry name" value="HAD-like_sf"/>
</dbReference>
<evidence type="ECO:0000256" key="4">
    <source>
        <dbReference type="ARBA" id="ARBA00022723"/>
    </source>
</evidence>
<dbReference type="GO" id="GO:0015086">
    <property type="term" value="F:cadmium ion transmembrane transporter activity"/>
    <property type="evidence" value="ECO:0007669"/>
    <property type="project" value="TreeGrafter"/>
</dbReference>
<sequence length="630" mass="66531">MKASPLFRKQSLIAVLAVLAIVIHLVLLYGLQQEGRIPQIPLLAALLLGGGPLVWELLVKLARREFGSDLLAGISIITAVLLEEYLAGTLVVLMLSGGEALEAYAVRSASSVLEALAKRMPSIAHLKTGSQLQDAPLAQIAVGDVVLVLPHEICPVDGIVLEGHGVMDESYLTGEPYRISKTPGAAVLSGAINGEAALTLRVARVAADSRYAKIMQVMKSSQQQRPRIRRLGDQLGAIYTPLAVALGVAAWGFSGDPVRFLAVLVVATPCPLLIAIPVAVIGSISLAAKRAIVIRDPSTLENLAACRTVIFDKTGTLTYGEPQLTEQACADGIEALELLSLTASMEQYSKHPLSHAILQAAKTQGVALHQVNEISEKPGAGLRGVVDGRTLRITSRKQLLAEQPQAPIPAAAGGLECVILVDGVFAGLYRFRDQPRSDGASFIHHLGPKHQIQKVMLLSGDRLSEVKYLADLVGVHEVHASKSPEEKVEIVRAETAKANTLFVGDGINDAPALLAATVGVAFGQNSDVTTEAAGAVILDPTLKKIDEFMHISQRMRRIALQSAVGGMALSMVGMLFAAAGYLPPVAGAISQEAIDVLAVLNALRAAWAPATLTDFQAESRRGDADSPLSK</sequence>
<evidence type="ECO:0000256" key="3">
    <source>
        <dbReference type="ARBA" id="ARBA00022692"/>
    </source>
</evidence>
<keyword evidence="4 10" id="KW-0479">Metal-binding</keyword>
<dbReference type="GO" id="GO:0005524">
    <property type="term" value="F:ATP binding"/>
    <property type="evidence" value="ECO:0007669"/>
    <property type="project" value="UniProtKB-UniRule"/>
</dbReference>
<dbReference type="EC" id="7.2.2.12" evidence="8"/>